<sequence length="370" mass="39214">MRRNIARGPRRIAPLASRVRGHRACSDPASMWHHARTEVRHGAIGVVRAFVAVVREALASYQRHRGSLLGAALAFYTLLSIAPLLVVAVAIAGVVFGEGNARMQLMRAIEGFAGERAAAMVGAWTDEASAASSEATVIGLVLFALGASRVFAQLESTLDAVWDAPVKEHESVRGAVRWMVVQRAISFVLVLGFGLVIAGSLVAQTVLDLITVQLADRGVAVHLALRGAHAMLSIGVLTLAFALAFRRAPHRHVELHETWIGAMVTALLFSIGNALLGAYFARVDVGAAYGAAGSVIVVLLWLAFSGQILVFGAELTRVVAMRGGHVRAREGAPPWVDDEPVASVPARARSRRAAPPRVAPPVLGTGRRST</sequence>
<dbReference type="EMBL" id="CP011125">
    <property type="protein sequence ID" value="AKF10737.1"/>
    <property type="molecule type" value="Genomic_DNA"/>
</dbReference>
<evidence type="ECO:0000313" key="9">
    <source>
        <dbReference type="Proteomes" id="UP000034883"/>
    </source>
</evidence>
<keyword evidence="5 7" id="KW-0472">Membrane</keyword>
<evidence type="ECO:0000256" key="4">
    <source>
        <dbReference type="ARBA" id="ARBA00022989"/>
    </source>
</evidence>
<reference evidence="8 9" key="1">
    <citation type="submission" date="2015-03" db="EMBL/GenBank/DDBJ databases">
        <title>Genome assembly of Sandaracinus amylolyticus DSM 53668.</title>
        <authorList>
            <person name="Sharma G."/>
            <person name="Subramanian S."/>
        </authorList>
    </citation>
    <scope>NUCLEOTIDE SEQUENCE [LARGE SCALE GENOMIC DNA]</scope>
    <source>
        <strain evidence="8 9">DSM 53668</strain>
    </source>
</reference>
<dbReference type="Pfam" id="PF03631">
    <property type="entry name" value="Virul_fac_BrkB"/>
    <property type="match status" value="1"/>
</dbReference>
<feature type="transmembrane region" description="Helical" evidence="7">
    <location>
        <begin position="287"/>
        <end position="312"/>
    </location>
</feature>
<dbReference type="NCBIfam" id="TIGR00765">
    <property type="entry name" value="yihY_not_rbn"/>
    <property type="match status" value="1"/>
</dbReference>
<feature type="transmembrane region" description="Helical" evidence="7">
    <location>
        <begin position="227"/>
        <end position="246"/>
    </location>
</feature>
<feature type="transmembrane region" description="Helical" evidence="7">
    <location>
        <begin position="258"/>
        <end position="281"/>
    </location>
</feature>
<keyword evidence="9" id="KW-1185">Reference proteome</keyword>
<evidence type="ECO:0000256" key="1">
    <source>
        <dbReference type="ARBA" id="ARBA00004651"/>
    </source>
</evidence>
<dbReference type="PANTHER" id="PTHR30213:SF1">
    <property type="entry name" value="INNER MEMBRANE PROTEIN YHJD"/>
    <property type="match status" value="1"/>
</dbReference>
<evidence type="ECO:0000256" key="5">
    <source>
        <dbReference type="ARBA" id="ARBA00023136"/>
    </source>
</evidence>
<evidence type="ECO:0000313" key="8">
    <source>
        <dbReference type="EMBL" id="AKF10737.1"/>
    </source>
</evidence>
<accession>A0A0F6W9A2</accession>
<dbReference type="Proteomes" id="UP000034883">
    <property type="component" value="Chromosome"/>
</dbReference>
<dbReference type="KEGG" id="samy:DB32_007886"/>
<comment type="subcellular location">
    <subcellularLocation>
        <location evidence="1">Cell membrane</location>
        <topology evidence="1">Multi-pass membrane protein</topology>
    </subcellularLocation>
</comment>
<keyword evidence="4 7" id="KW-1133">Transmembrane helix</keyword>
<name>A0A0F6W9A2_9BACT</name>
<proteinExistence type="predicted"/>
<keyword evidence="2" id="KW-1003">Cell membrane</keyword>
<dbReference type="STRING" id="927083.DB32_007886"/>
<organism evidence="8 9">
    <name type="scientific">Sandaracinus amylolyticus</name>
    <dbReference type="NCBI Taxonomy" id="927083"/>
    <lineage>
        <taxon>Bacteria</taxon>
        <taxon>Pseudomonadati</taxon>
        <taxon>Myxococcota</taxon>
        <taxon>Polyangia</taxon>
        <taxon>Polyangiales</taxon>
        <taxon>Sandaracinaceae</taxon>
        <taxon>Sandaracinus</taxon>
    </lineage>
</organism>
<dbReference type="OrthoDB" id="9808671at2"/>
<evidence type="ECO:0000256" key="6">
    <source>
        <dbReference type="SAM" id="MobiDB-lite"/>
    </source>
</evidence>
<evidence type="ECO:0000256" key="7">
    <source>
        <dbReference type="SAM" id="Phobius"/>
    </source>
</evidence>
<protein>
    <submittedName>
        <fullName evidence="8">Inner membrane protein YihY, formerly thought to be RNase BN</fullName>
    </submittedName>
</protein>
<gene>
    <name evidence="8" type="ORF">DB32_007886</name>
</gene>
<feature type="transmembrane region" description="Helical" evidence="7">
    <location>
        <begin position="73"/>
        <end position="97"/>
    </location>
</feature>
<keyword evidence="3 7" id="KW-0812">Transmembrane</keyword>
<feature type="region of interest" description="Disordered" evidence="6">
    <location>
        <begin position="336"/>
        <end position="370"/>
    </location>
</feature>
<dbReference type="InterPro" id="IPR017039">
    <property type="entry name" value="Virul_fac_BrkB"/>
</dbReference>
<feature type="transmembrane region" description="Helical" evidence="7">
    <location>
        <begin position="187"/>
        <end position="207"/>
    </location>
</feature>
<dbReference type="AlphaFoldDB" id="A0A0F6W9A2"/>
<evidence type="ECO:0000256" key="2">
    <source>
        <dbReference type="ARBA" id="ARBA00022475"/>
    </source>
</evidence>
<evidence type="ECO:0000256" key="3">
    <source>
        <dbReference type="ARBA" id="ARBA00022692"/>
    </source>
</evidence>
<dbReference type="PANTHER" id="PTHR30213">
    <property type="entry name" value="INNER MEMBRANE PROTEIN YHJD"/>
    <property type="match status" value="1"/>
</dbReference>
<dbReference type="GO" id="GO:0005886">
    <property type="term" value="C:plasma membrane"/>
    <property type="evidence" value="ECO:0007669"/>
    <property type="project" value="UniProtKB-SubCell"/>
</dbReference>